<dbReference type="AlphaFoldDB" id="A0A9P3G7U3"/>
<dbReference type="EMBL" id="BPQB01000014">
    <property type="protein sequence ID" value="GJE89903.1"/>
    <property type="molecule type" value="Genomic_DNA"/>
</dbReference>
<proteinExistence type="predicted"/>
<name>A0A9P3G7U3_9APHY</name>
<protein>
    <submittedName>
        <fullName evidence="2">Uncharacterized protein</fullName>
    </submittedName>
</protein>
<feature type="region of interest" description="Disordered" evidence="1">
    <location>
        <begin position="114"/>
        <end position="164"/>
    </location>
</feature>
<evidence type="ECO:0000313" key="3">
    <source>
        <dbReference type="Proteomes" id="UP000703269"/>
    </source>
</evidence>
<sequence length="164" mass="17307">MPARHSYSAQPIAYCGPVCTSANTRATWWSPDATFALSSTLSFTSATGGSTKAPASKLCGSAHAACVCLHWHAAADGEARAPHVAPLVFCVCCIKDVPELPVDGVAYAVPLRPRGADDARVPGPRRERDTAPCAVHDAAQVPPGAAAPWARRGRRRALQRPERE</sequence>
<organism evidence="2 3">
    <name type="scientific">Phanerochaete sordida</name>
    <dbReference type="NCBI Taxonomy" id="48140"/>
    <lineage>
        <taxon>Eukaryota</taxon>
        <taxon>Fungi</taxon>
        <taxon>Dikarya</taxon>
        <taxon>Basidiomycota</taxon>
        <taxon>Agaricomycotina</taxon>
        <taxon>Agaricomycetes</taxon>
        <taxon>Polyporales</taxon>
        <taxon>Phanerochaetaceae</taxon>
        <taxon>Phanerochaete</taxon>
    </lineage>
</organism>
<evidence type="ECO:0000256" key="1">
    <source>
        <dbReference type="SAM" id="MobiDB-lite"/>
    </source>
</evidence>
<reference evidence="2 3" key="1">
    <citation type="submission" date="2021-08" db="EMBL/GenBank/DDBJ databases">
        <title>Draft Genome Sequence of Phanerochaete sordida strain YK-624.</title>
        <authorList>
            <person name="Mori T."/>
            <person name="Dohra H."/>
            <person name="Suzuki T."/>
            <person name="Kawagishi H."/>
            <person name="Hirai H."/>
        </authorList>
    </citation>
    <scope>NUCLEOTIDE SEQUENCE [LARGE SCALE GENOMIC DNA]</scope>
    <source>
        <strain evidence="2 3">YK-624</strain>
    </source>
</reference>
<gene>
    <name evidence="2" type="ORF">PsYK624_060150</name>
</gene>
<feature type="compositionally biased region" description="Basic and acidic residues" evidence="1">
    <location>
        <begin position="114"/>
        <end position="130"/>
    </location>
</feature>
<evidence type="ECO:0000313" key="2">
    <source>
        <dbReference type="EMBL" id="GJE89903.1"/>
    </source>
</evidence>
<accession>A0A9P3G7U3</accession>
<keyword evidence="3" id="KW-1185">Reference proteome</keyword>
<comment type="caution">
    <text evidence="2">The sequence shown here is derived from an EMBL/GenBank/DDBJ whole genome shotgun (WGS) entry which is preliminary data.</text>
</comment>
<dbReference type="Proteomes" id="UP000703269">
    <property type="component" value="Unassembled WGS sequence"/>
</dbReference>